<evidence type="ECO:0000256" key="1">
    <source>
        <dbReference type="SAM" id="MobiDB-lite"/>
    </source>
</evidence>
<feature type="compositionally biased region" description="Basic and acidic residues" evidence="1">
    <location>
        <begin position="343"/>
        <end position="352"/>
    </location>
</feature>
<feature type="compositionally biased region" description="Basic and acidic residues" evidence="1">
    <location>
        <begin position="467"/>
        <end position="505"/>
    </location>
</feature>
<evidence type="ECO:0000313" key="2">
    <source>
        <dbReference type="EMBL" id="PLW46126.1"/>
    </source>
</evidence>
<gene>
    <name evidence="2" type="ORF">PCASD_04182</name>
</gene>
<accession>A0A2N5V8A7</accession>
<feature type="compositionally biased region" description="Polar residues" evidence="1">
    <location>
        <begin position="446"/>
        <end position="456"/>
    </location>
</feature>
<sequence length="1063" mass="121643">MGYPALSSMVAQPAWPPHIREPALHLQPVPVQPGLMSGVSVGVTDPQGLMVMRTPYSGQVPQTIPGSNAISTNYYPGSTLSTGGVGYPPNYQTEVWAAHTNMPIRNTQPRHEVPPLQSAQYRWPAAEPQYRNPARQYRPSSVYNSGEGLYTRASRQQEGAPKLGQMSPKITPAHSDLPRPQGISPQAARIQARVGYAPEQQWSRSIQSSDSKKNILEKSSSPSESICLAADKDVIEKALEIINFFHQWKIFPPFIPDNLDILNNPNKGISSKQVKVMGQETNHDSYQPESPSSFNLPMEENTERPVQSNVKQEHNNITAMEPICGEHLKEEEENQLAESGDVTEEKHEKPLKDETNMELSLFNLQHQDLNHNSEDPKLNDKVGIDDQKKSSTTEATQDYPTEGMKIITPQTLVRPNVMASKRFSKNKARKKGNKSRKIKSGIAADISSSEILSGSKGNPKLSEGDEVEKPEPVKEKIEKDKDQLEKVDSERDTIKVENEKNEKSTDSIFEQKSMISEGEEGLKMSLEKEEKSFPVVSDEMQIVEFNNQSTSRKKKKQQKNQQRKFAEKLGSPLTNKQQKKEEFDSLGPLKETKINHENELEDPPHSDSFKEFEIIGENIIYNYSKNIMNKVFGSKGNPFENDLKEMLNSLVNKKDVFTGKFQHIRRHEIPKKWKNKVLVFCEAKSMDLNLIYYMSIYFKVDQKDEHLGLDEMDLCLFKIILFYSKNNSSIIPRIYTYLCNELDEKEAFRRMLTFTKQFSQKYIENMKWKLKSSKKNPIDTFTGSRSGEYEKTYDYLGYYGINNQKRIKKELYPFCFKEYHESSSQNPKYYTKFSFLQEVLGGSECIDRCSPRMHFPLEPSFSNFIEKSNYMNVINHNDFLVALASNGMSLNRVLSVILILGLEEETSNLYLITLEDAHFLAKILLKIMYPSMYNHLSWIDTSEQYFLKKHYEHKYLLHLKILLSKLKSQSSVVSENPQPAAMISKKTLPAIYPVDSLSYRYLEYLAIASPTEENIQKLESAEKRAEYRDDLQNLDQLSPLELVKILEKLETPTNFGSSSAQEK</sequence>
<feature type="compositionally biased region" description="Basic and acidic residues" evidence="1">
    <location>
        <begin position="368"/>
        <end position="391"/>
    </location>
</feature>
<protein>
    <submittedName>
        <fullName evidence="2">Uncharacterized protein</fullName>
    </submittedName>
</protein>
<feature type="region of interest" description="Disordered" evidence="1">
    <location>
        <begin position="367"/>
        <end position="520"/>
    </location>
</feature>
<reference evidence="2 3" key="1">
    <citation type="submission" date="2017-11" db="EMBL/GenBank/DDBJ databases">
        <title>De novo assembly and phasing of dikaryotic genomes from two isolates of Puccinia coronata f. sp. avenae, the causal agent of oat crown rust.</title>
        <authorList>
            <person name="Miller M.E."/>
            <person name="Zhang Y."/>
            <person name="Omidvar V."/>
            <person name="Sperschneider J."/>
            <person name="Schwessinger B."/>
            <person name="Raley C."/>
            <person name="Palmer J.M."/>
            <person name="Garnica D."/>
            <person name="Upadhyaya N."/>
            <person name="Rathjen J."/>
            <person name="Taylor J.M."/>
            <person name="Park R.F."/>
            <person name="Dodds P.N."/>
            <person name="Hirsch C.D."/>
            <person name="Kianian S.F."/>
            <person name="Figueroa M."/>
        </authorList>
    </citation>
    <scope>NUCLEOTIDE SEQUENCE [LARGE SCALE GENOMIC DNA]</scope>
    <source>
        <strain evidence="2">12SD80</strain>
    </source>
</reference>
<feature type="region of interest" description="Disordered" evidence="1">
    <location>
        <begin position="545"/>
        <end position="607"/>
    </location>
</feature>
<comment type="caution">
    <text evidence="2">The sequence shown here is derived from an EMBL/GenBank/DDBJ whole genome shotgun (WGS) entry which is preliminary data.</text>
</comment>
<proteinExistence type="predicted"/>
<feature type="region of interest" description="Disordered" evidence="1">
    <location>
        <begin position="195"/>
        <end position="222"/>
    </location>
</feature>
<dbReference type="Proteomes" id="UP000235392">
    <property type="component" value="Unassembled WGS sequence"/>
</dbReference>
<name>A0A2N5V8A7_9BASI</name>
<feature type="compositionally biased region" description="Basic residues" evidence="1">
    <location>
        <begin position="551"/>
        <end position="562"/>
    </location>
</feature>
<feature type="compositionally biased region" description="Basic and acidic residues" evidence="1">
    <location>
        <begin position="590"/>
        <end position="607"/>
    </location>
</feature>
<dbReference type="EMBL" id="PGCI01000042">
    <property type="protein sequence ID" value="PLW46126.1"/>
    <property type="molecule type" value="Genomic_DNA"/>
</dbReference>
<evidence type="ECO:0000313" key="3">
    <source>
        <dbReference type="Proteomes" id="UP000235392"/>
    </source>
</evidence>
<feature type="compositionally biased region" description="Basic residues" evidence="1">
    <location>
        <begin position="422"/>
        <end position="439"/>
    </location>
</feature>
<dbReference type="AlphaFoldDB" id="A0A2N5V8A7"/>
<feature type="region of interest" description="Disordered" evidence="1">
    <location>
        <begin position="331"/>
        <end position="352"/>
    </location>
</feature>
<organism evidence="2 3">
    <name type="scientific">Puccinia coronata f. sp. avenae</name>
    <dbReference type="NCBI Taxonomy" id="200324"/>
    <lineage>
        <taxon>Eukaryota</taxon>
        <taxon>Fungi</taxon>
        <taxon>Dikarya</taxon>
        <taxon>Basidiomycota</taxon>
        <taxon>Pucciniomycotina</taxon>
        <taxon>Pucciniomycetes</taxon>
        <taxon>Pucciniales</taxon>
        <taxon>Pucciniaceae</taxon>
        <taxon>Puccinia</taxon>
    </lineage>
</organism>
<feature type="compositionally biased region" description="Polar residues" evidence="1">
    <location>
        <begin position="200"/>
        <end position="209"/>
    </location>
</feature>